<dbReference type="InterPro" id="IPR013783">
    <property type="entry name" value="Ig-like_fold"/>
</dbReference>
<evidence type="ECO:0000259" key="10">
    <source>
        <dbReference type="PROSITE" id="PS50188"/>
    </source>
</evidence>
<protein>
    <submittedName>
        <fullName evidence="13">Butyrophilin subfamily 1 member A1-like</fullName>
    </submittedName>
</protein>
<sequence>MGWHTLKIIQLPQGNMWIQSTMKKMTFLLRHISRPSSLLHVLIIFCITLKIHQAKSAQFTAVGPDQPVTAIVGQEIVLPCHLSPNMNAQNMEVRWFRSMFDNYVHLYRNGKDQYTNQILEYQRRTALLKDDMVNGNVPLRILNITRSDEGEYHCFIRGDTSYAETKLDLEVAGLGSAPLISVEDYQDGGIRVVCRSAGWYPVPEVLWRHASGQQLPSLSETKSQKGDGLFETENSIIIKHHSNQNLSCCIRNNFINQTKESAVYISDPFFPRVNPWMVVLCGSLVVLFGFLALAVCLFRTRGKLNEEIGTHLQKIYELQREIEWRKSTIHPENLTVDRDTANSFLIVSEDRKNVRRADTRQNVPDNPERFDSWSCALGCEVFTSGRHYWEVEVVEGRFWAAGIARQSVRRNTLTGPNTEEGIWAVEQCGGRCQALTAPRPTPLSLNQVPKRMRVFLDIEGGWVAFFDADTEDPIFTFPPVSFTGEGFRPWLWLGVAGSQLQLCH</sequence>
<keyword evidence="6 9" id="KW-0472">Membrane</keyword>
<dbReference type="InterPro" id="IPR003877">
    <property type="entry name" value="SPRY_dom"/>
</dbReference>
<dbReference type="PANTHER" id="PTHR24100:SF149">
    <property type="entry name" value="BG-LIKE ANTIGEN 1-RELATED"/>
    <property type="match status" value="1"/>
</dbReference>
<evidence type="ECO:0000256" key="5">
    <source>
        <dbReference type="ARBA" id="ARBA00022989"/>
    </source>
</evidence>
<dbReference type="SMART" id="SM00409">
    <property type="entry name" value="IG"/>
    <property type="match status" value="1"/>
</dbReference>
<evidence type="ECO:0000256" key="1">
    <source>
        <dbReference type="ARBA" id="ARBA00004479"/>
    </source>
</evidence>
<feature type="domain" description="Ig-like" evidence="11">
    <location>
        <begin position="178"/>
        <end position="266"/>
    </location>
</feature>
<dbReference type="KEGG" id="asn:102372362"/>
<dbReference type="InterPro" id="IPR013320">
    <property type="entry name" value="ConA-like_dom_sf"/>
</dbReference>
<dbReference type="SMART" id="SM00406">
    <property type="entry name" value="IGv"/>
    <property type="match status" value="1"/>
</dbReference>
<evidence type="ECO:0000256" key="9">
    <source>
        <dbReference type="SAM" id="Phobius"/>
    </source>
</evidence>
<dbReference type="RefSeq" id="XP_014382326.1">
    <property type="nucleotide sequence ID" value="XM_014526840.2"/>
</dbReference>
<evidence type="ECO:0000256" key="6">
    <source>
        <dbReference type="ARBA" id="ARBA00023136"/>
    </source>
</evidence>
<feature type="transmembrane region" description="Helical" evidence="9">
    <location>
        <begin position="276"/>
        <end position="298"/>
    </location>
</feature>
<organism evidence="12 13">
    <name type="scientific">Alligator sinensis</name>
    <name type="common">Chinese alligator</name>
    <dbReference type="NCBI Taxonomy" id="38654"/>
    <lineage>
        <taxon>Eukaryota</taxon>
        <taxon>Metazoa</taxon>
        <taxon>Chordata</taxon>
        <taxon>Craniata</taxon>
        <taxon>Vertebrata</taxon>
        <taxon>Euteleostomi</taxon>
        <taxon>Archelosauria</taxon>
        <taxon>Archosauria</taxon>
        <taxon>Crocodylia</taxon>
        <taxon>Alligatoridae</taxon>
        <taxon>Alligatorinae</taxon>
        <taxon>Alligator</taxon>
    </lineage>
</organism>
<dbReference type="InterPro" id="IPR007110">
    <property type="entry name" value="Ig-like_dom"/>
</dbReference>
<keyword evidence="5 9" id="KW-1133">Transmembrane helix</keyword>
<dbReference type="InterPro" id="IPR006574">
    <property type="entry name" value="PRY"/>
</dbReference>
<keyword evidence="7" id="KW-1015">Disulfide bond</keyword>
<evidence type="ECO:0000313" key="13">
    <source>
        <dbReference type="RefSeq" id="XP_014382326.1"/>
    </source>
</evidence>
<keyword evidence="3 9" id="KW-0812">Transmembrane</keyword>
<dbReference type="GO" id="GO:0005102">
    <property type="term" value="F:signaling receptor binding"/>
    <property type="evidence" value="ECO:0007669"/>
    <property type="project" value="TreeGrafter"/>
</dbReference>
<dbReference type="Pfam" id="PF13765">
    <property type="entry name" value="PRY"/>
    <property type="match status" value="1"/>
</dbReference>
<dbReference type="SMART" id="SM00449">
    <property type="entry name" value="SPRY"/>
    <property type="match status" value="1"/>
</dbReference>
<reference evidence="13" key="1">
    <citation type="submission" date="2025-08" db="UniProtKB">
        <authorList>
            <consortium name="RefSeq"/>
        </authorList>
    </citation>
    <scope>IDENTIFICATION</scope>
</reference>
<comment type="similarity">
    <text evidence="2">Belongs to the immunoglobulin superfamily. BTN/MOG family.</text>
</comment>
<evidence type="ECO:0000256" key="3">
    <source>
        <dbReference type="ARBA" id="ARBA00022692"/>
    </source>
</evidence>
<feature type="domain" description="B30.2/SPRY" evidence="10">
    <location>
        <begin position="314"/>
        <end position="504"/>
    </location>
</feature>
<accession>A0A1U8DPS1</accession>
<dbReference type="InterPro" id="IPR013106">
    <property type="entry name" value="Ig_V-set"/>
</dbReference>
<dbReference type="PROSITE" id="PS50188">
    <property type="entry name" value="B302_SPRY"/>
    <property type="match status" value="1"/>
</dbReference>
<dbReference type="Proteomes" id="UP000189705">
    <property type="component" value="Unplaced"/>
</dbReference>
<comment type="subcellular location">
    <subcellularLocation>
        <location evidence="1">Membrane</location>
        <topology evidence="1">Single-pass type I membrane protein</topology>
    </subcellularLocation>
</comment>
<dbReference type="GO" id="GO:0009897">
    <property type="term" value="C:external side of plasma membrane"/>
    <property type="evidence" value="ECO:0007669"/>
    <property type="project" value="TreeGrafter"/>
</dbReference>
<dbReference type="AlphaFoldDB" id="A0A1U8DPS1"/>
<dbReference type="Pfam" id="PF00622">
    <property type="entry name" value="SPRY"/>
    <property type="match status" value="1"/>
</dbReference>
<dbReference type="GO" id="GO:0050852">
    <property type="term" value="P:T cell receptor signaling pathway"/>
    <property type="evidence" value="ECO:0007669"/>
    <property type="project" value="TreeGrafter"/>
</dbReference>
<evidence type="ECO:0000256" key="8">
    <source>
        <dbReference type="ARBA" id="ARBA00023319"/>
    </source>
</evidence>
<dbReference type="InterPro" id="IPR053896">
    <property type="entry name" value="BTN3A2-like_Ig-C"/>
</dbReference>
<keyword evidence="4" id="KW-0732">Signal</keyword>
<dbReference type="PANTHER" id="PTHR24100">
    <property type="entry name" value="BUTYROPHILIN"/>
    <property type="match status" value="1"/>
</dbReference>
<dbReference type="Pfam" id="PF07686">
    <property type="entry name" value="V-set"/>
    <property type="match status" value="1"/>
</dbReference>
<keyword evidence="12" id="KW-1185">Reference proteome</keyword>
<gene>
    <name evidence="13" type="primary">LOC102372362</name>
</gene>
<proteinExistence type="inferred from homology"/>
<dbReference type="GO" id="GO:0001817">
    <property type="term" value="P:regulation of cytokine production"/>
    <property type="evidence" value="ECO:0007669"/>
    <property type="project" value="TreeGrafter"/>
</dbReference>
<dbReference type="PROSITE" id="PS50835">
    <property type="entry name" value="IG_LIKE"/>
    <property type="match status" value="2"/>
</dbReference>
<evidence type="ECO:0000313" key="12">
    <source>
        <dbReference type="Proteomes" id="UP000189705"/>
    </source>
</evidence>
<dbReference type="InterPro" id="IPR050504">
    <property type="entry name" value="IgSF_BTN/MOG"/>
</dbReference>
<dbReference type="FunFam" id="2.60.40.10:FF:000088">
    <property type="entry name" value="Butyrophilin subfamily 1 member A1"/>
    <property type="match status" value="1"/>
</dbReference>
<dbReference type="InterPro" id="IPR043136">
    <property type="entry name" value="B30.2/SPRY_sf"/>
</dbReference>
<evidence type="ECO:0000259" key="11">
    <source>
        <dbReference type="PROSITE" id="PS50835"/>
    </source>
</evidence>
<dbReference type="SMART" id="SM00589">
    <property type="entry name" value="PRY"/>
    <property type="match status" value="1"/>
</dbReference>
<dbReference type="SUPFAM" id="SSF48726">
    <property type="entry name" value="Immunoglobulin"/>
    <property type="match status" value="2"/>
</dbReference>
<dbReference type="InterPro" id="IPR036179">
    <property type="entry name" value="Ig-like_dom_sf"/>
</dbReference>
<dbReference type="InterPro" id="IPR001870">
    <property type="entry name" value="B30.2/SPRY"/>
</dbReference>
<name>A0A1U8DPS1_ALLSI</name>
<evidence type="ECO:0000256" key="2">
    <source>
        <dbReference type="ARBA" id="ARBA00007591"/>
    </source>
</evidence>
<dbReference type="InterPro" id="IPR003879">
    <property type="entry name" value="Butyrophylin_SPRY"/>
</dbReference>
<dbReference type="GeneID" id="102372362"/>
<dbReference type="Pfam" id="PF22705">
    <property type="entry name" value="C2-set_3"/>
    <property type="match status" value="1"/>
</dbReference>
<feature type="domain" description="Ig-like" evidence="11">
    <location>
        <begin position="57"/>
        <end position="170"/>
    </location>
</feature>
<dbReference type="eggNOG" id="ENOG502RTW4">
    <property type="taxonomic scope" value="Eukaryota"/>
</dbReference>
<dbReference type="OrthoDB" id="9986391at2759"/>
<dbReference type="Gene3D" id="2.60.120.920">
    <property type="match status" value="1"/>
</dbReference>
<dbReference type="CDD" id="cd12888">
    <property type="entry name" value="SPRY_PRY_TRIM7_like"/>
    <property type="match status" value="1"/>
</dbReference>
<dbReference type="Gene3D" id="2.60.40.10">
    <property type="entry name" value="Immunoglobulins"/>
    <property type="match status" value="2"/>
</dbReference>
<keyword evidence="8" id="KW-0393">Immunoglobulin domain</keyword>
<dbReference type="InterPro" id="IPR003599">
    <property type="entry name" value="Ig_sub"/>
</dbReference>
<dbReference type="FunFam" id="2.60.120.920:FF:000004">
    <property type="entry name" value="Butyrophilin subfamily 1 member A1"/>
    <property type="match status" value="1"/>
</dbReference>
<dbReference type="InParanoid" id="A0A1U8DPS1"/>
<dbReference type="PRINTS" id="PR01407">
    <property type="entry name" value="BUTYPHLNCDUF"/>
</dbReference>
<evidence type="ECO:0000256" key="4">
    <source>
        <dbReference type="ARBA" id="ARBA00022729"/>
    </source>
</evidence>
<dbReference type="CDD" id="cd05713">
    <property type="entry name" value="IgV_MOG_like"/>
    <property type="match status" value="1"/>
</dbReference>
<evidence type="ECO:0000256" key="7">
    <source>
        <dbReference type="ARBA" id="ARBA00023157"/>
    </source>
</evidence>
<dbReference type="SUPFAM" id="SSF49899">
    <property type="entry name" value="Concanavalin A-like lectins/glucanases"/>
    <property type="match status" value="1"/>
</dbReference>
<dbReference type="FunFam" id="2.60.40.10:FF:000183">
    <property type="entry name" value="Myelin-oligodendrocyte glycoprotein"/>
    <property type="match status" value="1"/>
</dbReference>